<gene>
    <name evidence="1" type="ORF">LOK49_LG08G01622</name>
</gene>
<evidence type="ECO:0000313" key="1">
    <source>
        <dbReference type="EMBL" id="KAI8004960.1"/>
    </source>
</evidence>
<reference evidence="1 2" key="1">
    <citation type="journal article" date="2022" name="Plant J.">
        <title>Chromosome-level genome of Camellia lanceoleosa provides a valuable resource for understanding genome evolution and self-incompatibility.</title>
        <authorList>
            <person name="Gong W."/>
            <person name="Xiao S."/>
            <person name="Wang L."/>
            <person name="Liao Z."/>
            <person name="Chang Y."/>
            <person name="Mo W."/>
            <person name="Hu G."/>
            <person name="Li W."/>
            <person name="Zhao G."/>
            <person name="Zhu H."/>
            <person name="Hu X."/>
            <person name="Ji K."/>
            <person name="Xiang X."/>
            <person name="Song Q."/>
            <person name="Yuan D."/>
            <person name="Jin S."/>
            <person name="Zhang L."/>
        </authorList>
    </citation>
    <scope>NUCLEOTIDE SEQUENCE [LARGE SCALE GENOMIC DNA]</scope>
    <source>
        <strain evidence="1">SQ_2022a</strain>
    </source>
</reference>
<keyword evidence="2" id="KW-1185">Reference proteome</keyword>
<proteinExistence type="predicted"/>
<evidence type="ECO:0000313" key="2">
    <source>
        <dbReference type="Proteomes" id="UP001060215"/>
    </source>
</evidence>
<dbReference type="EMBL" id="CM045766">
    <property type="protein sequence ID" value="KAI8004960.1"/>
    <property type="molecule type" value="Genomic_DNA"/>
</dbReference>
<accession>A0ACC0GUU1</accession>
<sequence length="92" mass="9758">MCMRGIGGPVLGNIRLIWTTFVVPLDDISALTLVFALALTLGIQIYSGLVLASGEELSFGIVTSAFDGTRMSKWEEPNGARGEGCLSHQEGT</sequence>
<comment type="caution">
    <text evidence="1">The sequence shown here is derived from an EMBL/GenBank/DDBJ whole genome shotgun (WGS) entry which is preliminary data.</text>
</comment>
<organism evidence="1 2">
    <name type="scientific">Camellia lanceoleosa</name>
    <dbReference type="NCBI Taxonomy" id="1840588"/>
    <lineage>
        <taxon>Eukaryota</taxon>
        <taxon>Viridiplantae</taxon>
        <taxon>Streptophyta</taxon>
        <taxon>Embryophyta</taxon>
        <taxon>Tracheophyta</taxon>
        <taxon>Spermatophyta</taxon>
        <taxon>Magnoliopsida</taxon>
        <taxon>eudicotyledons</taxon>
        <taxon>Gunneridae</taxon>
        <taxon>Pentapetalae</taxon>
        <taxon>asterids</taxon>
        <taxon>Ericales</taxon>
        <taxon>Theaceae</taxon>
        <taxon>Camellia</taxon>
    </lineage>
</organism>
<dbReference type="Proteomes" id="UP001060215">
    <property type="component" value="Chromosome 9"/>
</dbReference>
<name>A0ACC0GUU1_9ERIC</name>
<protein>
    <submittedName>
        <fullName evidence="1">Peptide-N(4)-(N-acetyl-beta-glucosaminyl)asparagine amidase</fullName>
    </submittedName>
</protein>